<sequence length="147" mass="15709">MTLSSRTAVAIHTLTKLAQHGQDQLLTSAEIADSLNGNPVAVRRILGQLRSAGLVESTEGYGGGWRLSRPARQISLYDAYAAVEPGPVLAGHTHPPNPGCVIGRHITTLLHSEFSAAETALQRRLSRTSIAAIHRSILDLETEAEQA</sequence>
<name>A0A7Y9LE35_9ACTN</name>
<dbReference type="Pfam" id="PF02082">
    <property type="entry name" value="Rrf2"/>
    <property type="match status" value="1"/>
</dbReference>
<evidence type="ECO:0000313" key="1">
    <source>
        <dbReference type="EMBL" id="NYE73423.1"/>
    </source>
</evidence>
<dbReference type="SUPFAM" id="SSF46785">
    <property type="entry name" value="Winged helix' DNA-binding domain"/>
    <property type="match status" value="1"/>
</dbReference>
<dbReference type="PANTHER" id="PTHR33221:SF15">
    <property type="entry name" value="HTH-TYPE TRANSCRIPTIONAL REGULATOR YWGB-RELATED"/>
    <property type="match status" value="1"/>
</dbReference>
<dbReference type="GO" id="GO:0005829">
    <property type="term" value="C:cytosol"/>
    <property type="evidence" value="ECO:0007669"/>
    <property type="project" value="TreeGrafter"/>
</dbReference>
<dbReference type="AlphaFoldDB" id="A0A7Y9LE35"/>
<dbReference type="Proteomes" id="UP000569914">
    <property type="component" value="Unassembled WGS sequence"/>
</dbReference>
<comment type="caution">
    <text evidence="1">The sequence shown here is derived from an EMBL/GenBank/DDBJ whole genome shotgun (WGS) entry which is preliminary data.</text>
</comment>
<protein>
    <submittedName>
        <fullName evidence="1">Rrf2 family protein</fullName>
    </submittedName>
</protein>
<dbReference type="PANTHER" id="PTHR33221">
    <property type="entry name" value="WINGED HELIX-TURN-HELIX TRANSCRIPTIONAL REGULATOR, RRF2 FAMILY"/>
    <property type="match status" value="1"/>
</dbReference>
<dbReference type="Gene3D" id="1.10.10.10">
    <property type="entry name" value="Winged helix-like DNA-binding domain superfamily/Winged helix DNA-binding domain"/>
    <property type="match status" value="1"/>
</dbReference>
<organism evidence="1 2">
    <name type="scientific">Microlunatus parietis</name>
    <dbReference type="NCBI Taxonomy" id="682979"/>
    <lineage>
        <taxon>Bacteria</taxon>
        <taxon>Bacillati</taxon>
        <taxon>Actinomycetota</taxon>
        <taxon>Actinomycetes</taxon>
        <taxon>Propionibacteriales</taxon>
        <taxon>Propionibacteriaceae</taxon>
        <taxon>Microlunatus</taxon>
    </lineage>
</organism>
<keyword evidence="2" id="KW-1185">Reference proteome</keyword>
<gene>
    <name evidence="1" type="ORF">BKA15_004752</name>
</gene>
<dbReference type="InterPro" id="IPR036390">
    <property type="entry name" value="WH_DNA-bd_sf"/>
</dbReference>
<proteinExistence type="predicted"/>
<accession>A0A7Y9LE35</accession>
<evidence type="ECO:0000313" key="2">
    <source>
        <dbReference type="Proteomes" id="UP000569914"/>
    </source>
</evidence>
<dbReference type="RefSeq" id="WP_179754900.1">
    <property type="nucleotide sequence ID" value="NZ_JACCBU010000001.1"/>
</dbReference>
<dbReference type="GO" id="GO:0003700">
    <property type="term" value="F:DNA-binding transcription factor activity"/>
    <property type="evidence" value="ECO:0007669"/>
    <property type="project" value="TreeGrafter"/>
</dbReference>
<reference evidence="1 2" key="1">
    <citation type="submission" date="2020-07" db="EMBL/GenBank/DDBJ databases">
        <title>Sequencing the genomes of 1000 actinobacteria strains.</title>
        <authorList>
            <person name="Klenk H.-P."/>
        </authorList>
    </citation>
    <scope>NUCLEOTIDE SEQUENCE [LARGE SCALE GENOMIC DNA]</scope>
    <source>
        <strain evidence="1 2">DSM 22083</strain>
    </source>
</reference>
<dbReference type="EMBL" id="JACCBU010000001">
    <property type="protein sequence ID" value="NYE73423.1"/>
    <property type="molecule type" value="Genomic_DNA"/>
</dbReference>
<dbReference type="InterPro" id="IPR000944">
    <property type="entry name" value="Tscrpt_reg_Rrf2"/>
</dbReference>
<dbReference type="InterPro" id="IPR036388">
    <property type="entry name" value="WH-like_DNA-bd_sf"/>
</dbReference>
<dbReference type="PROSITE" id="PS51197">
    <property type="entry name" value="HTH_RRF2_2"/>
    <property type="match status" value="1"/>
</dbReference>